<accession>A0A9X4KFX1</accession>
<sequence length="103" mass="10701">MLLVASSLPDSDAATWFNNLMRTGSKARSPAIRAGSIRISAEGSAVLTVAVRATFPSRIEVSPMHVPEPSVANACQPPVPGSAFTTSALPFSTRYNALSVSPS</sequence>
<evidence type="ECO:0000313" key="1">
    <source>
        <dbReference type="EMBL" id="MDG0791056.1"/>
    </source>
</evidence>
<dbReference type="EMBL" id="JAPDHZ010000002">
    <property type="protein sequence ID" value="MDG0791056.1"/>
    <property type="molecule type" value="Genomic_DNA"/>
</dbReference>
<evidence type="ECO:0000313" key="2">
    <source>
        <dbReference type="Proteomes" id="UP001153387"/>
    </source>
</evidence>
<reference evidence="1 2" key="1">
    <citation type="submission" date="2022-10" db="EMBL/GenBank/DDBJ databases">
        <title>Comparative genomic analysis of Cohnella hashimotonis sp. nov., isolated from the International Space Station.</title>
        <authorList>
            <person name="Simpson A."/>
            <person name="Venkateswaran K."/>
        </authorList>
    </citation>
    <scope>NUCLEOTIDE SEQUENCE [LARGE SCALE GENOMIC DNA]</scope>
    <source>
        <strain evidence="1 2">DSM 18997</strain>
    </source>
</reference>
<gene>
    <name evidence="1" type="ORF">OMP38_09390</name>
</gene>
<organism evidence="1 2">
    <name type="scientific">Cohnella ginsengisoli</name>
    <dbReference type="NCBI Taxonomy" id="425004"/>
    <lineage>
        <taxon>Bacteria</taxon>
        <taxon>Bacillati</taxon>
        <taxon>Bacillota</taxon>
        <taxon>Bacilli</taxon>
        <taxon>Bacillales</taxon>
        <taxon>Paenibacillaceae</taxon>
        <taxon>Cohnella</taxon>
    </lineage>
</organism>
<proteinExistence type="predicted"/>
<name>A0A9X4KFX1_9BACL</name>
<comment type="caution">
    <text evidence="1">The sequence shown here is derived from an EMBL/GenBank/DDBJ whole genome shotgun (WGS) entry which is preliminary data.</text>
</comment>
<dbReference type="AlphaFoldDB" id="A0A9X4KFX1"/>
<protein>
    <submittedName>
        <fullName evidence="1">Uncharacterized protein</fullName>
    </submittedName>
</protein>
<dbReference type="Proteomes" id="UP001153387">
    <property type="component" value="Unassembled WGS sequence"/>
</dbReference>
<keyword evidence="2" id="KW-1185">Reference proteome</keyword>